<dbReference type="InterPro" id="IPR019300">
    <property type="entry name" value="CooT"/>
</dbReference>
<dbReference type="Pfam" id="PF10133">
    <property type="entry name" value="CooT"/>
    <property type="match status" value="1"/>
</dbReference>
<protein>
    <recommendedName>
        <fullName evidence="2">RNA-binding protein</fullName>
    </recommendedName>
</protein>
<organism evidence="1">
    <name type="scientific">uncultured Desulfobacterium sp</name>
    <dbReference type="NCBI Taxonomy" id="201089"/>
    <lineage>
        <taxon>Bacteria</taxon>
        <taxon>Pseudomonadati</taxon>
        <taxon>Thermodesulfobacteriota</taxon>
        <taxon>Desulfobacteria</taxon>
        <taxon>Desulfobacterales</taxon>
        <taxon>Desulfobacteriaceae</taxon>
        <taxon>Desulfobacterium</taxon>
        <taxon>environmental samples</taxon>
    </lineage>
</organism>
<accession>A0A445MVJ8</accession>
<evidence type="ECO:0008006" key="2">
    <source>
        <dbReference type="Google" id="ProtNLM"/>
    </source>
</evidence>
<name>A0A445MVJ8_9BACT</name>
<reference evidence="1" key="1">
    <citation type="submission" date="2018-01" db="EMBL/GenBank/DDBJ databases">
        <authorList>
            <person name="Regsiter A."/>
            <person name="William W."/>
        </authorList>
    </citation>
    <scope>NUCLEOTIDE SEQUENCE</scope>
    <source>
        <strain evidence="1">TRIP AH-1</strain>
    </source>
</reference>
<sequence>MCESNAYIITSGKEQNIIEGVALMEIKGSLIRLVSLFGEERVIEARVKSLSLVDHKIILEPIS</sequence>
<dbReference type="AlphaFoldDB" id="A0A445MVJ8"/>
<evidence type="ECO:0000313" key="1">
    <source>
        <dbReference type="EMBL" id="SPD73495.1"/>
    </source>
</evidence>
<proteinExistence type="predicted"/>
<gene>
    <name evidence="1" type="ORF">PITCH_A190071</name>
</gene>
<dbReference type="EMBL" id="OJIN01000101">
    <property type="protein sequence ID" value="SPD73495.1"/>
    <property type="molecule type" value="Genomic_DNA"/>
</dbReference>